<dbReference type="PANTHER" id="PTHR24060">
    <property type="entry name" value="METABOTROPIC GLUTAMATE RECEPTOR"/>
    <property type="match status" value="1"/>
</dbReference>
<feature type="chain" id="PRO_5035707679" description="Receptor ligand binding region domain-containing protein" evidence="7">
    <location>
        <begin position="21"/>
        <end position="271"/>
    </location>
</feature>
<dbReference type="EMBL" id="CAJOBH010236418">
    <property type="protein sequence ID" value="CAF5092606.1"/>
    <property type="molecule type" value="Genomic_DNA"/>
</dbReference>
<evidence type="ECO:0000256" key="1">
    <source>
        <dbReference type="ARBA" id="ARBA00004141"/>
    </source>
</evidence>
<evidence type="ECO:0000256" key="2">
    <source>
        <dbReference type="ARBA" id="ARBA00022692"/>
    </source>
</evidence>
<dbReference type="InterPro" id="IPR050726">
    <property type="entry name" value="mGluR"/>
</dbReference>
<evidence type="ECO:0000256" key="5">
    <source>
        <dbReference type="ARBA" id="ARBA00023170"/>
    </source>
</evidence>
<dbReference type="Proteomes" id="UP000681720">
    <property type="component" value="Unassembled WGS sequence"/>
</dbReference>
<dbReference type="Gene3D" id="3.40.50.2300">
    <property type="match status" value="2"/>
</dbReference>
<comment type="subcellular location">
    <subcellularLocation>
        <location evidence="1">Membrane</location>
        <topology evidence="1">Multi-pass membrane protein</topology>
    </subcellularLocation>
</comment>
<dbReference type="InterPro" id="IPR028082">
    <property type="entry name" value="Peripla_BP_I"/>
</dbReference>
<dbReference type="EMBL" id="CAJOBJ010335384">
    <property type="protein sequence ID" value="CAF5188220.1"/>
    <property type="molecule type" value="Genomic_DNA"/>
</dbReference>
<evidence type="ECO:0000313" key="11">
    <source>
        <dbReference type="EMBL" id="CAF5188220.1"/>
    </source>
</evidence>
<name>A0A8S2RDF3_9BILA</name>
<evidence type="ECO:0000256" key="3">
    <source>
        <dbReference type="ARBA" id="ARBA00022989"/>
    </source>
</evidence>
<dbReference type="EMBL" id="CAJOBI010011364">
    <property type="protein sequence ID" value="CAF4159030.1"/>
    <property type="molecule type" value="Genomic_DNA"/>
</dbReference>
<dbReference type="Pfam" id="PF01094">
    <property type="entry name" value="ANF_receptor"/>
    <property type="match status" value="1"/>
</dbReference>
<evidence type="ECO:0000259" key="8">
    <source>
        <dbReference type="Pfam" id="PF01094"/>
    </source>
</evidence>
<reference evidence="9" key="1">
    <citation type="submission" date="2021-02" db="EMBL/GenBank/DDBJ databases">
        <authorList>
            <person name="Nowell W R."/>
        </authorList>
    </citation>
    <scope>NUCLEOTIDE SEQUENCE</scope>
</reference>
<dbReference type="Proteomes" id="UP000676336">
    <property type="component" value="Unassembled WGS sequence"/>
</dbReference>
<evidence type="ECO:0000313" key="9">
    <source>
        <dbReference type="EMBL" id="CAF4159030.1"/>
    </source>
</evidence>
<feature type="signal peptide" evidence="7">
    <location>
        <begin position="1"/>
        <end position="20"/>
    </location>
</feature>
<proteinExistence type="predicted"/>
<dbReference type="GO" id="GO:0004930">
    <property type="term" value="F:G protein-coupled receptor activity"/>
    <property type="evidence" value="ECO:0007669"/>
    <property type="project" value="InterPro"/>
</dbReference>
<protein>
    <recommendedName>
        <fullName evidence="8">Receptor ligand binding region domain-containing protein</fullName>
    </recommendedName>
</protein>
<organism evidence="9 12">
    <name type="scientific">Rotaria magnacalcarata</name>
    <dbReference type="NCBI Taxonomy" id="392030"/>
    <lineage>
        <taxon>Eukaryota</taxon>
        <taxon>Metazoa</taxon>
        <taxon>Spiralia</taxon>
        <taxon>Gnathifera</taxon>
        <taxon>Rotifera</taxon>
        <taxon>Eurotatoria</taxon>
        <taxon>Bdelloidea</taxon>
        <taxon>Philodinida</taxon>
        <taxon>Philodinidae</taxon>
        <taxon>Rotaria</taxon>
    </lineage>
</organism>
<dbReference type="PRINTS" id="PR00248">
    <property type="entry name" value="GPCRMGR"/>
</dbReference>
<evidence type="ECO:0000256" key="7">
    <source>
        <dbReference type="SAM" id="SignalP"/>
    </source>
</evidence>
<keyword evidence="4" id="KW-0472">Membrane</keyword>
<comment type="caution">
    <text evidence="9">The sequence shown here is derived from an EMBL/GenBank/DDBJ whole genome shotgun (WGS) entry which is preliminary data.</text>
</comment>
<keyword evidence="5" id="KW-0675">Receptor</keyword>
<dbReference type="GO" id="GO:0016020">
    <property type="term" value="C:membrane"/>
    <property type="evidence" value="ECO:0007669"/>
    <property type="project" value="UniProtKB-SubCell"/>
</dbReference>
<sequence>MPRFLFLLICVALSIDILNGVRILGLFPEQGDALSHNSSVSLSDHWTNQCMQMFLAAISLSNRYEIYVGGQHINYTILNTNIESNGFAELELVCRTMCNRTGSDIVGVVGPASSTKVRYLGPFAARIHLPLISYAATNADLDDTYNYATFYRTIPSDTLLAEAIVQLFTFFSWTSCIIIVGKDDYGYGGLKILSEVYHSDLSIQDRLIFDLRLDKFHANLTETLEKSRSRIVLVWACQNSTTRIIHHALTNGLIGGNYVWIMTSKVNSQIF</sequence>
<evidence type="ECO:0000256" key="4">
    <source>
        <dbReference type="ARBA" id="ARBA00023136"/>
    </source>
</evidence>
<feature type="domain" description="Receptor ligand binding region" evidence="8">
    <location>
        <begin position="50"/>
        <end position="266"/>
    </location>
</feature>
<dbReference type="SUPFAM" id="SSF53822">
    <property type="entry name" value="Periplasmic binding protein-like I"/>
    <property type="match status" value="1"/>
</dbReference>
<accession>A0A8S2RDF3</accession>
<keyword evidence="7" id="KW-0732">Signal</keyword>
<dbReference type="InterPro" id="IPR000337">
    <property type="entry name" value="GPCR_3"/>
</dbReference>
<keyword evidence="2" id="KW-0812">Transmembrane</keyword>
<keyword evidence="3" id="KW-1133">Transmembrane helix</keyword>
<evidence type="ECO:0000313" key="12">
    <source>
        <dbReference type="Proteomes" id="UP000676336"/>
    </source>
</evidence>
<evidence type="ECO:0000313" key="10">
    <source>
        <dbReference type="EMBL" id="CAF5092606.1"/>
    </source>
</evidence>
<dbReference type="InterPro" id="IPR001828">
    <property type="entry name" value="ANF_lig-bd_rcpt"/>
</dbReference>
<evidence type="ECO:0000256" key="6">
    <source>
        <dbReference type="ARBA" id="ARBA00023180"/>
    </source>
</evidence>
<dbReference type="AlphaFoldDB" id="A0A8S2RDF3"/>
<dbReference type="Proteomes" id="UP000681967">
    <property type="component" value="Unassembled WGS sequence"/>
</dbReference>
<gene>
    <name evidence="10" type="ORF">BYL167_LOCUS63344</name>
    <name evidence="11" type="ORF">GIL414_LOCUS71960</name>
    <name evidence="9" type="ORF">SMN809_LOCUS20106</name>
</gene>
<keyword evidence="6" id="KW-0325">Glycoprotein</keyword>